<feature type="compositionally biased region" description="Pro residues" evidence="1">
    <location>
        <begin position="213"/>
        <end position="225"/>
    </location>
</feature>
<dbReference type="PANTHER" id="PTHR28187:SF1">
    <property type="entry name" value="PROTEIN RCR1-RELATED"/>
    <property type="match status" value="1"/>
</dbReference>
<evidence type="ECO:0000256" key="2">
    <source>
        <dbReference type="SAM" id="Phobius"/>
    </source>
</evidence>
<dbReference type="GO" id="GO:0016192">
    <property type="term" value="P:vesicle-mediated transport"/>
    <property type="evidence" value="ECO:0007669"/>
    <property type="project" value="TreeGrafter"/>
</dbReference>
<dbReference type="OrthoDB" id="3556830at2759"/>
<gene>
    <name evidence="3" type="ORF">BDW47DRAFT_99618</name>
</gene>
<evidence type="ECO:0000313" key="4">
    <source>
        <dbReference type="Proteomes" id="UP000234585"/>
    </source>
</evidence>
<dbReference type="Pfam" id="PF12273">
    <property type="entry name" value="RCR"/>
    <property type="match status" value="1"/>
</dbReference>
<dbReference type="PANTHER" id="PTHR28187">
    <property type="entry name" value="PROTEIN RCR1-RELATED"/>
    <property type="match status" value="1"/>
</dbReference>
<accession>A0A2I2FKK2</accession>
<protein>
    <submittedName>
        <fullName evidence="3">Chitin synthesis regulation, resistance to congo red-domain-containing protein</fullName>
    </submittedName>
</protein>
<keyword evidence="2" id="KW-0472">Membrane</keyword>
<dbReference type="Proteomes" id="UP000234585">
    <property type="component" value="Unassembled WGS sequence"/>
</dbReference>
<keyword evidence="2" id="KW-1133">Transmembrane helix</keyword>
<evidence type="ECO:0000313" key="3">
    <source>
        <dbReference type="EMBL" id="PLB41168.1"/>
    </source>
</evidence>
<organism evidence="3 4">
    <name type="scientific">Aspergillus candidus</name>
    <dbReference type="NCBI Taxonomy" id="41067"/>
    <lineage>
        <taxon>Eukaryota</taxon>
        <taxon>Fungi</taxon>
        <taxon>Dikarya</taxon>
        <taxon>Ascomycota</taxon>
        <taxon>Pezizomycotina</taxon>
        <taxon>Eurotiomycetes</taxon>
        <taxon>Eurotiomycetidae</taxon>
        <taxon>Eurotiales</taxon>
        <taxon>Aspergillaceae</taxon>
        <taxon>Aspergillus</taxon>
        <taxon>Aspergillus subgen. Circumdati</taxon>
    </lineage>
</organism>
<feature type="compositionally biased region" description="Polar residues" evidence="1">
    <location>
        <begin position="235"/>
        <end position="246"/>
    </location>
</feature>
<feature type="transmembrane region" description="Helical" evidence="2">
    <location>
        <begin position="145"/>
        <end position="167"/>
    </location>
</feature>
<feature type="region of interest" description="Disordered" evidence="1">
    <location>
        <begin position="175"/>
        <end position="267"/>
    </location>
</feature>
<dbReference type="EMBL" id="KZ559121">
    <property type="protein sequence ID" value="PLB41168.1"/>
    <property type="molecule type" value="Genomic_DNA"/>
</dbReference>
<feature type="compositionally biased region" description="Low complexity" evidence="1">
    <location>
        <begin position="197"/>
        <end position="212"/>
    </location>
</feature>
<name>A0A2I2FKK2_ASPCN</name>
<keyword evidence="2" id="KW-0812">Transmembrane</keyword>
<feature type="region of interest" description="Disordered" evidence="1">
    <location>
        <begin position="83"/>
        <end position="112"/>
    </location>
</feature>
<reference evidence="3 4" key="1">
    <citation type="submission" date="2017-12" db="EMBL/GenBank/DDBJ databases">
        <authorList>
            <consortium name="DOE Joint Genome Institute"/>
            <person name="Haridas S."/>
            <person name="Kjaerbolling I."/>
            <person name="Vesth T.C."/>
            <person name="Frisvad J.C."/>
            <person name="Nybo J.L."/>
            <person name="Theobald S."/>
            <person name="Kuo A."/>
            <person name="Bowyer P."/>
            <person name="Matsuda Y."/>
            <person name="Mondo S."/>
            <person name="Lyhne E.K."/>
            <person name="Kogle M.E."/>
            <person name="Clum A."/>
            <person name="Lipzen A."/>
            <person name="Salamov A."/>
            <person name="Ngan C.Y."/>
            <person name="Daum C."/>
            <person name="Chiniquy J."/>
            <person name="Barry K."/>
            <person name="LaButti K."/>
            <person name="Simmons B.A."/>
            <person name="Magnuson J.K."/>
            <person name="Mortensen U.H."/>
            <person name="Larsen T.O."/>
            <person name="Grigoriev I.V."/>
            <person name="Baker S.E."/>
            <person name="Andersen M.R."/>
            <person name="Nordberg H.P."/>
            <person name="Cantor M.N."/>
            <person name="Hua S.X."/>
        </authorList>
    </citation>
    <scope>NUCLEOTIDE SEQUENCE [LARGE SCALE GENOMIC DNA]</scope>
    <source>
        <strain evidence="3 4">CBS 102.13</strain>
    </source>
</reference>
<sequence>MPSHEPSHKPTHAKPNQVDHLWLLPSSLRPSTVTTTTTTTSPCIALSPLLPSRIWSLSLAALRYFSGLDRPFEPRGVGFSISSLPVPSRPDPDPLDRRHLRPTPDNPHPRLGATMGLIYPRRACYVDSLGYTNDCRSSWNDWGRWVAFAVIVGCAFIIFFLFACYNARRRRRAGLRPRPGTGWMAGPPPPYPGGNGNQQHQQQPYYPADPYYQQPPPPQYTPQPPAYGYFGGQQTGVEMQRPQNAYQADGGPVYPAPPGPPPNGAKE</sequence>
<proteinExistence type="predicted"/>
<dbReference type="InterPro" id="IPR020999">
    <property type="entry name" value="Chitin_synth_reg_RCR"/>
</dbReference>
<evidence type="ECO:0000256" key="1">
    <source>
        <dbReference type="SAM" id="MobiDB-lite"/>
    </source>
</evidence>
<keyword evidence="4" id="KW-1185">Reference proteome</keyword>
<dbReference type="RefSeq" id="XP_024675180.1">
    <property type="nucleotide sequence ID" value="XM_024820904.1"/>
</dbReference>
<dbReference type="GeneID" id="36528064"/>
<dbReference type="AlphaFoldDB" id="A0A2I2FKK2"/>
<feature type="compositionally biased region" description="Pro residues" evidence="1">
    <location>
        <begin position="254"/>
        <end position="267"/>
    </location>
</feature>